<dbReference type="InterPro" id="IPR001387">
    <property type="entry name" value="Cro/C1-type_HTH"/>
</dbReference>
<evidence type="ECO:0000313" key="3">
    <source>
        <dbReference type="Proteomes" id="UP000029585"/>
    </source>
</evidence>
<dbReference type="PROSITE" id="PS50943">
    <property type="entry name" value="HTH_CROC1"/>
    <property type="match status" value="1"/>
</dbReference>
<dbReference type="PATRIC" id="fig|742738.3.peg.2555"/>
<dbReference type="SUPFAM" id="SSF47413">
    <property type="entry name" value="lambda repressor-like DNA-binding domains"/>
    <property type="match status" value="1"/>
</dbReference>
<dbReference type="SMART" id="SM00530">
    <property type="entry name" value="HTH_XRE"/>
    <property type="match status" value="1"/>
</dbReference>
<evidence type="ECO:0000259" key="1">
    <source>
        <dbReference type="PROSITE" id="PS50943"/>
    </source>
</evidence>
<organism evidence="2 3">
    <name type="scientific">Flavonifractor plautii 1_3_50AFAA</name>
    <dbReference type="NCBI Taxonomy" id="742738"/>
    <lineage>
        <taxon>Bacteria</taxon>
        <taxon>Bacillati</taxon>
        <taxon>Bacillota</taxon>
        <taxon>Clostridia</taxon>
        <taxon>Eubacteriales</taxon>
        <taxon>Oscillospiraceae</taxon>
        <taxon>Flavonifractor</taxon>
    </lineage>
</organism>
<dbReference type="GO" id="GO:0003677">
    <property type="term" value="F:DNA binding"/>
    <property type="evidence" value="ECO:0007669"/>
    <property type="project" value="InterPro"/>
</dbReference>
<dbReference type="Pfam" id="PF12844">
    <property type="entry name" value="HTH_19"/>
    <property type="match status" value="1"/>
</dbReference>
<dbReference type="Gene3D" id="1.10.260.40">
    <property type="entry name" value="lambda repressor-like DNA-binding domains"/>
    <property type="match status" value="1"/>
</dbReference>
<dbReference type="eggNOG" id="COG1476">
    <property type="taxonomic scope" value="Bacteria"/>
</dbReference>
<dbReference type="CDD" id="cd00093">
    <property type="entry name" value="HTH_XRE"/>
    <property type="match status" value="1"/>
</dbReference>
<keyword evidence="3" id="KW-1185">Reference proteome</keyword>
<gene>
    <name evidence="2" type="ORF">HMPREF9460_02485</name>
</gene>
<comment type="caution">
    <text evidence="2">The sequence shown here is derived from an EMBL/GenBank/DDBJ whole genome shotgun (WGS) entry which is preliminary data.</text>
</comment>
<reference evidence="2 3" key="1">
    <citation type="submission" date="2011-08" db="EMBL/GenBank/DDBJ databases">
        <title>The Genome Sequence of Clostridium orbiscindens 1_3_50AFAA.</title>
        <authorList>
            <consortium name="The Broad Institute Genome Sequencing Platform"/>
            <person name="Earl A."/>
            <person name="Ward D."/>
            <person name="Feldgarden M."/>
            <person name="Gevers D."/>
            <person name="Daigneault M."/>
            <person name="Strauss J."/>
            <person name="Allen-Vercoe E."/>
            <person name="Young S.K."/>
            <person name="Zeng Q."/>
            <person name="Gargeya S."/>
            <person name="Fitzgerald M."/>
            <person name="Haas B."/>
            <person name="Abouelleil A."/>
            <person name="Alvarado L."/>
            <person name="Arachchi H.M."/>
            <person name="Berlin A."/>
            <person name="Brown A."/>
            <person name="Chapman S.B."/>
            <person name="Chen Z."/>
            <person name="Dunbar C."/>
            <person name="Freedman E."/>
            <person name="Gearin G."/>
            <person name="Gellesch M."/>
            <person name="Goldberg J."/>
            <person name="Griggs A."/>
            <person name="Gujja S."/>
            <person name="Heiman D."/>
            <person name="Howarth C."/>
            <person name="Larson L."/>
            <person name="Lui A."/>
            <person name="MacDonald P.J.P."/>
            <person name="Montmayeur A."/>
            <person name="Murphy C."/>
            <person name="Neiman D."/>
            <person name="Pearson M."/>
            <person name="Priest M."/>
            <person name="Roberts A."/>
            <person name="Saif S."/>
            <person name="Shea T."/>
            <person name="Shenoy N."/>
            <person name="Sisk P."/>
            <person name="Stolte C."/>
            <person name="Sykes S."/>
            <person name="Wortman J."/>
            <person name="Nusbaum C."/>
            <person name="Birren B."/>
        </authorList>
    </citation>
    <scope>NUCLEOTIDE SEQUENCE [LARGE SCALE GENOMIC DNA]</scope>
    <source>
        <strain evidence="2 3">1_3_50AFAA</strain>
    </source>
</reference>
<dbReference type="EMBL" id="ADLO01000079">
    <property type="protein sequence ID" value="KGF54794.1"/>
    <property type="molecule type" value="Genomic_DNA"/>
</dbReference>
<dbReference type="RefSeq" id="WP_007494950.1">
    <property type="nucleotide sequence ID" value="NZ_KN174163.1"/>
</dbReference>
<sequence>MSDLYNRIYDLCQERNISVGKMCNELGISRGNLTELKMDRIKTLKADNLTKISGFFGVSIDYLLGTETKKAPTQEGEREIGFDDFTYAFYEESKDLPDEKKKMLLEMARFMKADIEKEKG</sequence>
<feature type="domain" description="HTH cro/C1-type" evidence="1">
    <location>
        <begin position="8"/>
        <end position="63"/>
    </location>
</feature>
<proteinExistence type="predicted"/>
<dbReference type="GeneID" id="63972473"/>
<dbReference type="InterPro" id="IPR010982">
    <property type="entry name" value="Lambda_DNA-bd_dom_sf"/>
</dbReference>
<evidence type="ECO:0000313" key="2">
    <source>
        <dbReference type="EMBL" id="KGF54794.1"/>
    </source>
</evidence>
<name>A0A096DBD5_FLAPL</name>
<dbReference type="AlphaFoldDB" id="A0A096DBD5"/>
<protein>
    <recommendedName>
        <fullName evidence="1">HTH cro/C1-type domain-containing protein</fullName>
    </recommendedName>
</protein>
<dbReference type="HOGENOM" id="CLU_066192_4_0_9"/>
<accession>A0A096DBD5</accession>
<dbReference type="Proteomes" id="UP000029585">
    <property type="component" value="Unassembled WGS sequence"/>
</dbReference>